<feature type="non-terminal residue" evidence="1">
    <location>
        <position position="1"/>
    </location>
</feature>
<keyword evidence="2" id="KW-1185">Reference proteome</keyword>
<dbReference type="Proteomes" id="UP000789860">
    <property type="component" value="Unassembled WGS sequence"/>
</dbReference>
<accession>A0ACA9K4G2</accession>
<name>A0ACA9K4G2_9GLOM</name>
<protein>
    <submittedName>
        <fullName evidence="1">7340_t:CDS:1</fullName>
    </submittedName>
</protein>
<dbReference type="EMBL" id="CAJVPM010000777">
    <property type="protein sequence ID" value="CAG8451870.1"/>
    <property type="molecule type" value="Genomic_DNA"/>
</dbReference>
<evidence type="ECO:0000313" key="2">
    <source>
        <dbReference type="Proteomes" id="UP000789860"/>
    </source>
</evidence>
<gene>
    <name evidence="1" type="ORF">SCALOS_LOCUS1218</name>
</gene>
<proteinExistence type="predicted"/>
<reference evidence="1" key="1">
    <citation type="submission" date="2021-06" db="EMBL/GenBank/DDBJ databases">
        <authorList>
            <person name="Kallberg Y."/>
            <person name="Tangrot J."/>
            <person name="Rosling A."/>
        </authorList>
    </citation>
    <scope>NUCLEOTIDE SEQUENCE</scope>
    <source>
        <strain evidence="1">AU212A</strain>
    </source>
</reference>
<comment type="caution">
    <text evidence="1">The sequence shown here is derived from an EMBL/GenBank/DDBJ whole genome shotgun (WGS) entry which is preliminary data.</text>
</comment>
<evidence type="ECO:0000313" key="1">
    <source>
        <dbReference type="EMBL" id="CAG8451870.1"/>
    </source>
</evidence>
<organism evidence="1 2">
    <name type="scientific">Scutellospora calospora</name>
    <dbReference type="NCBI Taxonomy" id="85575"/>
    <lineage>
        <taxon>Eukaryota</taxon>
        <taxon>Fungi</taxon>
        <taxon>Fungi incertae sedis</taxon>
        <taxon>Mucoromycota</taxon>
        <taxon>Glomeromycotina</taxon>
        <taxon>Glomeromycetes</taxon>
        <taxon>Diversisporales</taxon>
        <taxon>Gigasporaceae</taxon>
        <taxon>Scutellospora</taxon>
    </lineage>
</organism>
<sequence length="348" mass="40944">RFSGSEVVLHEEKDNLTQKYRGLIKKLGEEKATILRQIEKKLMIVTPLRQKDVKTGYCYFCDITIAPGLPYKLKVEEQDTLGIEVAEGAAFCSQECLLNYCKEYKNREKLRQEEEKRSKEKIAKDRKMVEKPENVGFWRRLGQKLGLAKKPNPLSRLERVRKLKGELNIQLEKVGEELQKSLIILSLDEQKEKERKNLEEKNLLEKRRIATKEEEEIKECPSCLQERLIVDKREQMPLWVPGVGSNKEYNLETIDRFGSFRSLNIAMVLRLREIEIKERPKTVLREQERILVCDFPTNKTPKYSSRKYTRCRICGRSGSVFKDTLLCRIDFRKQVYEGLLPGWRKGSW</sequence>